<organism evidence="1 2">
    <name type="scientific">Xanthomonas cerealis pv. cerealis</name>
    <dbReference type="NCBI Taxonomy" id="152263"/>
    <lineage>
        <taxon>Bacteria</taxon>
        <taxon>Pseudomonadati</taxon>
        <taxon>Pseudomonadota</taxon>
        <taxon>Gammaproteobacteria</taxon>
        <taxon>Lysobacterales</taxon>
        <taxon>Lysobacteraceae</taxon>
        <taxon>Xanthomonas</taxon>
        <taxon>Xanthomonas translucens group</taxon>
        <taxon>Xanthomonas cerealis</taxon>
    </lineage>
</organism>
<dbReference type="EMBL" id="CP038228">
    <property type="protein sequence ID" value="QDI04819.1"/>
    <property type="molecule type" value="Genomic_DNA"/>
</dbReference>
<gene>
    <name evidence="1" type="ORF">E4A48_14985</name>
</gene>
<accession>A0A514EFK6</accession>
<dbReference type="AlphaFoldDB" id="A0A514EFK6"/>
<evidence type="ECO:0000313" key="2">
    <source>
        <dbReference type="Proteomes" id="UP000319349"/>
    </source>
</evidence>
<evidence type="ECO:0000313" key="1">
    <source>
        <dbReference type="EMBL" id="QDI04819.1"/>
    </source>
</evidence>
<dbReference type="Proteomes" id="UP000319349">
    <property type="component" value="Chromosome"/>
</dbReference>
<dbReference type="RefSeq" id="WP_141696341.1">
    <property type="nucleotide sequence ID" value="NZ_CM003052.1"/>
</dbReference>
<reference evidence="1 2" key="1">
    <citation type="submission" date="2019-03" db="EMBL/GenBank/DDBJ databases">
        <title>Tal1 in Xanthomonas translucens pv. cerealis Contributes to Virulence in Bacterial Leaf Streak of Wheat.</title>
        <authorList>
            <person name="Shah S.M.A."/>
            <person name="Haq F."/>
            <person name="Ma W."/>
            <person name="Xu X."/>
            <person name="Wang S."/>
            <person name="Xu Z."/>
            <person name="Zou L."/>
            <person name="Zhu B."/>
            <person name="Chen G."/>
        </authorList>
    </citation>
    <scope>NUCLEOTIDE SEQUENCE [LARGE SCALE GENOMIC DNA]</scope>
    <source>
        <strain evidence="1 2">01</strain>
    </source>
</reference>
<name>A0A514EFK6_9XANT</name>
<proteinExistence type="predicted"/>
<keyword evidence="2" id="KW-1185">Reference proteome</keyword>
<protein>
    <submittedName>
        <fullName evidence="1">Uncharacterized protein</fullName>
    </submittedName>
</protein>
<sequence>MHNAGKTAARGNGLSSAAPGIMHALARHTRSFSTLSVGIHLFQDMLATVLPLRECILASLGVSPHLPPLAHAPIVDVMLTG</sequence>